<feature type="region of interest" description="Disordered" evidence="1">
    <location>
        <begin position="72"/>
        <end position="116"/>
    </location>
</feature>
<dbReference type="OrthoDB" id="4188844at2759"/>
<evidence type="ECO:0000256" key="1">
    <source>
        <dbReference type="SAM" id="MobiDB-lite"/>
    </source>
</evidence>
<evidence type="ECO:0000313" key="3">
    <source>
        <dbReference type="Proteomes" id="UP000178912"/>
    </source>
</evidence>
<protein>
    <submittedName>
        <fullName evidence="2">Uncharacterized protein</fullName>
    </submittedName>
</protein>
<dbReference type="AlphaFoldDB" id="A0A1E1K6F4"/>
<reference evidence="3" key="1">
    <citation type="submission" date="2016-03" db="EMBL/GenBank/DDBJ databases">
        <authorList>
            <person name="Guldener U."/>
        </authorList>
    </citation>
    <scope>NUCLEOTIDE SEQUENCE [LARGE SCALE GENOMIC DNA]</scope>
    <source>
        <strain evidence="3">04CH-RAC-A.6.1</strain>
    </source>
</reference>
<proteinExistence type="predicted"/>
<feature type="compositionally biased region" description="Polar residues" evidence="1">
    <location>
        <begin position="7"/>
        <end position="27"/>
    </location>
</feature>
<name>A0A1E1K6F4_9HELO</name>
<dbReference type="Proteomes" id="UP000178912">
    <property type="component" value="Unassembled WGS sequence"/>
</dbReference>
<accession>A0A1E1K6F4</accession>
<keyword evidence="3" id="KW-1185">Reference proteome</keyword>
<sequence length="149" mass="17071">MPERRQATSSSSTHRSTNVRRNLFQQHLTRRPTTSSTSTSAETLRLDVDPESDSSDIVIRDKNGEFEIEDLPVQTFDEQDEGAHGEEKEDEKERQRLADAVKHHQRDRNRAPSEPAELLEAVRASLRAKVNTLAEDNWMYEAEDEAALR</sequence>
<organism evidence="2 3">
    <name type="scientific">Rhynchosporium agropyri</name>
    <dbReference type="NCBI Taxonomy" id="914238"/>
    <lineage>
        <taxon>Eukaryota</taxon>
        <taxon>Fungi</taxon>
        <taxon>Dikarya</taxon>
        <taxon>Ascomycota</taxon>
        <taxon>Pezizomycotina</taxon>
        <taxon>Leotiomycetes</taxon>
        <taxon>Helotiales</taxon>
        <taxon>Ploettnerulaceae</taxon>
        <taxon>Rhynchosporium</taxon>
    </lineage>
</organism>
<feature type="region of interest" description="Disordered" evidence="1">
    <location>
        <begin position="1"/>
        <end position="57"/>
    </location>
</feature>
<gene>
    <name evidence="2" type="ORF">RAG0_03855</name>
</gene>
<feature type="compositionally biased region" description="Basic and acidic residues" evidence="1">
    <location>
        <begin position="81"/>
        <end position="102"/>
    </location>
</feature>
<dbReference type="EMBL" id="FJUX01000016">
    <property type="protein sequence ID" value="CZS93686.1"/>
    <property type="molecule type" value="Genomic_DNA"/>
</dbReference>
<evidence type="ECO:0000313" key="2">
    <source>
        <dbReference type="EMBL" id="CZS93686.1"/>
    </source>
</evidence>